<feature type="transmembrane region" description="Helical" evidence="18">
    <location>
        <begin position="119"/>
        <end position="143"/>
    </location>
</feature>
<comment type="catalytic activity">
    <reaction evidence="15">
        <text>a CDP-1,2-diacyl-sn-glycerol + sn-glycerol 3-phosphate = a 1,2-diacyl-sn-glycero-3-phospho-(1'-sn-glycero-3'-phosphate) + CMP + H(+)</text>
        <dbReference type="Rhea" id="RHEA:12593"/>
        <dbReference type="ChEBI" id="CHEBI:15378"/>
        <dbReference type="ChEBI" id="CHEBI:57597"/>
        <dbReference type="ChEBI" id="CHEBI:58332"/>
        <dbReference type="ChEBI" id="CHEBI:60110"/>
        <dbReference type="ChEBI" id="CHEBI:60377"/>
        <dbReference type="EC" id="2.7.8.5"/>
    </reaction>
</comment>
<dbReference type="PIRSF" id="PIRSF000847">
    <property type="entry name" value="Phos_ph_gly_syn"/>
    <property type="match status" value="1"/>
</dbReference>
<comment type="pathway">
    <text evidence="3">Phospholipid metabolism; phosphatidylglycerol biosynthesis; phosphatidylglycerol from CDP-diacylglycerol: step 1/2.</text>
</comment>
<dbReference type="PANTHER" id="PTHR14269">
    <property type="entry name" value="CDP-DIACYLGLYCEROL--GLYCEROL-3-PHOSPHATE 3-PHOSPHATIDYLTRANSFERASE-RELATED"/>
    <property type="match status" value="1"/>
</dbReference>
<evidence type="ECO:0000256" key="4">
    <source>
        <dbReference type="ARBA" id="ARBA00010441"/>
    </source>
</evidence>
<evidence type="ECO:0000256" key="15">
    <source>
        <dbReference type="ARBA" id="ARBA00048586"/>
    </source>
</evidence>
<comment type="similarity">
    <text evidence="4 17">Belongs to the CDP-alcohol phosphatidyltransferase class-I family.</text>
</comment>
<keyword evidence="8 17" id="KW-0808">Transferase</keyword>
<dbReference type="GO" id="GO:0036094">
    <property type="term" value="F:small molecule binding"/>
    <property type="evidence" value="ECO:0007669"/>
    <property type="project" value="UniProtKB-ARBA"/>
</dbReference>
<evidence type="ECO:0000256" key="13">
    <source>
        <dbReference type="ARBA" id="ARBA00023209"/>
    </source>
</evidence>
<evidence type="ECO:0000256" key="9">
    <source>
        <dbReference type="ARBA" id="ARBA00022692"/>
    </source>
</evidence>
<comment type="caution">
    <text evidence="19">The sequence shown here is derived from an EMBL/GenBank/DDBJ whole genome shotgun (WGS) entry which is preliminary data.</text>
</comment>
<keyword evidence="7" id="KW-0444">Lipid biosynthesis</keyword>
<evidence type="ECO:0000256" key="17">
    <source>
        <dbReference type="RuleBase" id="RU003750"/>
    </source>
</evidence>
<evidence type="ECO:0000256" key="7">
    <source>
        <dbReference type="ARBA" id="ARBA00022516"/>
    </source>
</evidence>
<dbReference type="GO" id="GO:0050793">
    <property type="term" value="P:regulation of developmental process"/>
    <property type="evidence" value="ECO:0007669"/>
    <property type="project" value="UniProtKB-ARBA"/>
</dbReference>
<dbReference type="GO" id="GO:0008444">
    <property type="term" value="F:CDP-diacylglycerol-glycerol-3-phosphate 3-phosphatidyltransferase activity"/>
    <property type="evidence" value="ECO:0007669"/>
    <property type="project" value="UniProtKB-UniRule"/>
</dbReference>
<evidence type="ECO:0000256" key="14">
    <source>
        <dbReference type="ARBA" id="ARBA00023264"/>
    </source>
</evidence>
<evidence type="ECO:0000256" key="6">
    <source>
        <dbReference type="ARBA" id="ARBA00014944"/>
    </source>
</evidence>
<dbReference type="NCBIfam" id="TIGR00560">
    <property type="entry name" value="pgsA"/>
    <property type="match status" value="1"/>
</dbReference>
<comment type="subcellular location">
    <subcellularLocation>
        <location evidence="2">Membrane</location>
        <topology evidence="2">Multi-pass membrane protein</topology>
    </subcellularLocation>
</comment>
<evidence type="ECO:0000256" key="12">
    <source>
        <dbReference type="ARBA" id="ARBA00023136"/>
    </source>
</evidence>
<dbReference type="PROSITE" id="PS00379">
    <property type="entry name" value="CDP_ALCOHOL_P_TRANSF"/>
    <property type="match status" value="1"/>
</dbReference>
<dbReference type="Proteomes" id="UP000051213">
    <property type="component" value="Unassembled WGS sequence"/>
</dbReference>
<feature type="transmembrane region" description="Helical" evidence="18">
    <location>
        <begin position="149"/>
        <end position="173"/>
    </location>
</feature>
<evidence type="ECO:0000256" key="2">
    <source>
        <dbReference type="ARBA" id="ARBA00004141"/>
    </source>
</evidence>
<evidence type="ECO:0000256" key="18">
    <source>
        <dbReference type="SAM" id="Phobius"/>
    </source>
</evidence>
<gene>
    <name evidence="19" type="ORF">ABS24_09285</name>
</gene>
<evidence type="ECO:0000313" key="20">
    <source>
        <dbReference type="Proteomes" id="UP000051213"/>
    </source>
</evidence>
<evidence type="ECO:0000256" key="5">
    <source>
        <dbReference type="ARBA" id="ARBA00013170"/>
    </source>
</evidence>
<organism evidence="19 20">
    <name type="scientific">SAR92 bacterium BACL26 MAG-121220-bin70</name>
    <dbReference type="NCBI Taxonomy" id="1655626"/>
    <lineage>
        <taxon>Bacteria</taxon>
        <taxon>Pseudomonadati</taxon>
        <taxon>Pseudomonadota</taxon>
        <taxon>Gammaproteobacteria</taxon>
        <taxon>Cellvibrionales</taxon>
        <taxon>Porticoccaceae</taxon>
        <taxon>SAR92 clade</taxon>
    </lineage>
</organism>
<dbReference type="GO" id="GO:0016020">
    <property type="term" value="C:membrane"/>
    <property type="evidence" value="ECO:0007669"/>
    <property type="project" value="UniProtKB-SubCell"/>
</dbReference>
<reference evidence="19 20" key="1">
    <citation type="submission" date="2015-10" db="EMBL/GenBank/DDBJ databases">
        <title>Metagenome-Assembled Genomes uncover a global brackish microbiome.</title>
        <authorList>
            <person name="Hugerth L.W."/>
            <person name="Larsson J."/>
            <person name="Alneberg J."/>
            <person name="Lindh M.V."/>
            <person name="Legrand C."/>
            <person name="Pinhassi J."/>
            <person name="Andersson A.F."/>
        </authorList>
    </citation>
    <scope>NUCLEOTIDE SEQUENCE [LARGE SCALE GENOMIC DNA]</scope>
    <source>
        <strain evidence="19">BACL26 MAG-121220-bin70</strain>
    </source>
</reference>
<dbReference type="Gene3D" id="1.20.120.1760">
    <property type="match status" value="1"/>
</dbReference>
<dbReference type="GO" id="GO:0046474">
    <property type="term" value="P:glycerophospholipid biosynthetic process"/>
    <property type="evidence" value="ECO:0007669"/>
    <property type="project" value="TreeGrafter"/>
</dbReference>
<evidence type="ECO:0000256" key="16">
    <source>
        <dbReference type="NCBIfam" id="TIGR00560"/>
    </source>
</evidence>
<dbReference type="FunFam" id="1.20.120.1760:FF:000008">
    <property type="entry name" value="CDP-diacylglycerol--glycerol-3-phosphate 3-phosphatidyltransferase 2"/>
    <property type="match status" value="1"/>
</dbReference>
<dbReference type="InterPro" id="IPR000462">
    <property type="entry name" value="CDP-OH_P_trans"/>
</dbReference>
<keyword evidence="12 18" id="KW-0472">Membrane</keyword>
<dbReference type="EC" id="2.7.8.5" evidence="5 16"/>
<name>A0A0R2TZ08_9GAMM</name>
<dbReference type="GO" id="GO:0005737">
    <property type="term" value="C:cytoplasm"/>
    <property type="evidence" value="ECO:0007669"/>
    <property type="project" value="UniProtKB-ARBA"/>
</dbReference>
<dbReference type="InterPro" id="IPR050324">
    <property type="entry name" value="CDP-alcohol_PTase-I"/>
</dbReference>
<accession>A0A0R2TZ08</accession>
<comment type="cofactor">
    <cofactor evidence="1">
        <name>Mn(2+)</name>
        <dbReference type="ChEBI" id="CHEBI:29035"/>
    </cofactor>
</comment>
<evidence type="ECO:0000256" key="8">
    <source>
        <dbReference type="ARBA" id="ARBA00022679"/>
    </source>
</evidence>
<dbReference type="InterPro" id="IPR043130">
    <property type="entry name" value="CDP-OH_PTrfase_TM_dom"/>
</dbReference>
<keyword evidence="14" id="KW-1208">Phospholipid metabolism</keyword>
<keyword evidence="13" id="KW-0594">Phospholipid biosynthesis</keyword>
<dbReference type="InterPro" id="IPR048254">
    <property type="entry name" value="CDP_ALCOHOL_P_TRANSF_CS"/>
</dbReference>
<dbReference type="Pfam" id="PF01066">
    <property type="entry name" value="CDP-OH_P_transf"/>
    <property type="match status" value="1"/>
</dbReference>
<evidence type="ECO:0000256" key="3">
    <source>
        <dbReference type="ARBA" id="ARBA00005042"/>
    </source>
</evidence>
<dbReference type="InterPro" id="IPR004570">
    <property type="entry name" value="Phosphatidylglycerol_P_synth"/>
</dbReference>
<evidence type="ECO:0000313" key="19">
    <source>
        <dbReference type="EMBL" id="KRO92246.1"/>
    </source>
</evidence>
<keyword evidence="10 18" id="KW-1133">Transmembrane helix</keyword>
<dbReference type="AlphaFoldDB" id="A0A0R2TZ08"/>
<evidence type="ECO:0000256" key="10">
    <source>
        <dbReference type="ARBA" id="ARBA00022989"/>
    </source>
</evidence>
<sequence>MWNLPNTLTLIRIAMIPVFIVVYYLPWEWHHLASAAIFGLAALTDWVDGYYARKLDMVTSFGAFLDPVADKLIVVAALVLLLEVHSTPWFALPAIVIIGREIVISALREWMSEMGSGQSVAVSTLGKVKTWVQMVAIAILLLARPDQQVLTLIGFIAIYAAAGLTLWSMIYYLKKAWPQLSASDDK</sequence>
<evidence type="ECO:0000256" key="1">
    <source>
        <dbReference type="ARBA" id="ARBA00001936"/>
    </source>
</evidence>
<dbReference type="PANTHER" id="PTHR14269:SF62">
    <property type="entry name" value="CDP-DIACYLGLYCEROL--GLYCEROL-3-PHOSPHATE 3-PHOSPHATIDYLTRANSFERASE 1, CHLOROPLASTIC"/>
    <property type="match status" value="1"/>
</dbReference>
<protein>
    <recommendedName>
        <fullName evidence="6 16">CDP-diacylglycerol--glycerol-3-phosphate 3-phosphatidyltransferase</fullName>
        <ecNumber evidence="5 16">2.7.8.5</ecNumber>
    </recommendedName>
</protein>
<evidence type="ECO:0000256" key="11">
    <source>
        <dbReference type="ARBA" id="ARBA00023098"/>
    </source>
</evidence>
<feature type="transmembrane region" description="Helical" evidence="18">
    <location>
        <begin position="63"/>
        <end position="82"/>
    </location>
</feature>
<keyword evidence="9 18" id="KW-0812">Transmembrane</keyword>
<keyword evidence="11" id="KW-0443">Lipid metabolism</keyword>
<proteinExistence type="inferred from homology"/>
<dbReference type="EMBL" id="LICA01000354">
    <property type="protein sequence ID" value="KRO92246.1"/>
    <property type="molecule type" value="Genomic_DNA"/>
</dbReference>
<feature type="transmembrane region" description="Helical" evidence="18">
    <location>
        <begin position="7"/>
        <end position="26"/>
    </location>
</feature>